<keyword evidence="1" id="KW-0175">Coiled coil</keyword>
<comment type="caution">
    <text evidence="3">The sequence shown here is derived from an EMBL/GenBank/DDBJ whole genome shotgun (WGS) entry which is preliminary data.</text>
</comment>
<feature type="transmembrane region" description="Helical" evidence="2">
    <location>
        <begin position="12"/>
        <end position="32"/>
    </location>
</feature>
<protein>
    <submittedName>
        <fullName evidence="3">Septum formation initiator family protein</fullName>
    </submittedName>
</protein>
<accession>A0ABS9J321</accession>
<evidence type="ECO:0000313" key="4">
    <source>
        <dbReference type="Proteomes" id="UP000829517"/>
    </source>
</evidence>
<evidence type="ECO:0000313" key="3">
    <source>
        <dbReference type="EMBL" id="MCF8714813.1"/>
    </source>
</evidence>
<dbReference type="Proteomes" id="UP000829517">
    <property type="component" value="Unassembled WGS sequence"/>
</dbReference>
<keyword evidence="4" id="KW-1185">Reference proteome</keyword>
<dbReference type="RefSeq" id="WP_236958780.1">
    <property type="nucleotide sequence ID" value="NZ_JAETXX010000004.1"/>
</dbReference>
<sequence length="108" mass="13466">MKLKDIKKSKWFKFFSNIYVLVLTVFVIWMLFFDTNSWWFTHRELNKEIEKLEEQKVHLKEAIEKDKSILRKLNSEEEIEKFAREEYYLKKENEEIYLIEYEDSLESN</sequence>
<reference evidence="3 4" key="1">
    <citation type="submission" date="2021-01" db="EMBL/GenBank/DDBJ databases">
        <title>Genome sequencing of Joostella atrarenae M1-2 (= KCTC 23194).</title>
        <authorList>
            <person name="Zakaria M.R."/>
            <person name="Lam M.Q."/>
            <person name="Chong C.S."/>
        </authorList>
    </citation>
    <scope>NUCLEOTIDE SEQUENCE [LARGE SCALE GENOMIC DNA]</scope>
    <source>
        <strain evidence="3 4">M1-2</strain>
    </source>
</reference>
<feature type="coiled-coil region" evidence="1">
    <location>
        <begin position="42"/>
        <end position="69"/>
    </location>
</feature>
<name>A0ABS9J321_9FLAO</name>
<dbReference type="InterPro" id="IPR007060">
    <property type="entry name" value="FtsL/DivIC"/>
</dbReference>
<organism evidence="3 4">
    <name type="scientific">Joostella atrarenae</name>
    <dbReference type="NCBI Taxonomy" id="679257"/>
    <lineage>
        <taxon>Bacteria</taxon>
        <taxon>Pseudomonadati</taxon>
        <taxon>Bacteroidota</taxon>
        <taxon>Flavobacteriia</taxon>
        <taxon>Flavobacteriales</taxon>
        <taxon>Flavobacteriaceae</taxon>
        <taxon>Joostella</taxon>
    </lineage>
</organism>
<keyword evidence="2" id="KW-0812">Transmembrane</keyword>
<proteinExistence type="predicted"/>
<evidence type="ECO:0000256" key="2">
    <source>
        <dbReference type="SAM" id="Phobius"/>
    </source>
</evidence>
<keyword evidence="2" id="KW-1133">Transmembrane helix</keyword>
<evidence type="ECO:0000256" key="1">
    <source>
        <dbReference type="SAM" id="Coils"/>
    </source>
</evidence>
<dbReference type="EMBL" id="JAETXX010000004">
    <property type="protein sequence ID" value="MCF8714813.1"/>
    <property type="molecule type" value="Genomic_DNA"/>
</dbReference>
<gene>
    <name evidence="3" type="ORF">JM658_08230</name>
</gene>
<keyword evidence="2" id="KW-0472">Membrane</keyword>
<dbReference type="Pfam" id="PF04977">
    <property type="entry name" value="DivIC"/>
    <property type="match status" value="1"/>
</dbReference>